<proteinExistence type="predicted"/>
<dbReference type="OrthoDB" id="67619at2759"/>
<feature type="signal peptide" evidence="1">
    <location>
        <begin position="1"/>
        <end position="19"/>
    </location>
</feature>
<dbReference type="Proteomes" id="UP000243579">
    <property type="component" value="Unassembled WGS sequence"/>
</dbReference>
<dbReference type="InterPro" id="IPR036770">
    <property type="entry name" value="Ankyrin_rpt-contain_sf"/>
</dbReference>
<keyword evidence="1" id="KW-0732">Signal</keyword>
<dbReference type="PANTHER" id="PTHR46586">
    <property type="entry name" value="ANKYRIN REPEAT-CONTAINING PROTEIN"/>
    <property type="match status" value="1"/>
</dbReference>
<gene>
    <name evidence="2" type="ORF">ACHHYP_06141</name>
</gene>
<feature type="chain" id="PRO_5012686843" evidence="1">
    <location>
        <begin position="20"/>
        <end position="619"/>
    </location>
</feature>
<evidence type="ECO:0000313" key="2">
    <source>
        <dbReference type="EMBL" id="OQR89655.1"/>
    </source>
</evidence>
<dbReference type="Gene3D" id="1.25.40.20">
    <property type="entry name" value="Ankyrin repeat-containing domain"/>
    <property type="match status" value="2"/>
</dbReference>
<reference evidence="2 3" key="1">
    <citation type="journal article" date="2014" name="Genome Biol. Evol.">
        <title>The secreted proteins of Achlya hypogyna and Thraustotheca clavata identify the ancestral oomycete secretome and reveal gene acquisitions by horizontal gene transfer.</title>
        <authorList>
            <person name="Misner I."/>
            <person name="Blouin N."/>
            <person name="Leonard G."/>
            <person name="Richards T.A."/>
            <person name="Lane C.E."/>
        </authorList>
    </citation>
    <scope>NUCLEOTIDE SEQUENCE [LARGE SCALE GENOMIC DNA]</scope>
    <source>
        <strain evidence="2 3">ATCC 48635</strain>
    </source>
</reference>
<accession>A0A1V9YV33</accession>
<dbReference type="EMBL" id="JNBR01000764">
    <property type="protein sequence ID" value="OQR89655.1"/>
    <property type="molecule type" value="Genomic_DNA"/>
</dbReference>
<dbReference type="STRING" id="1202772.A0A1V9YV33"/>
<sequence length="619" mass="68750">MATLDLAVLDRLLAMGASATATVMASRDLLAVIIAFQNGWHGHTRVLVHLFREITSSDATLHARSLATFADALPGWIARHGKQDFDRLFPGYRRRRLVHYALILGRVGVLESFERCHVLHITQQDLQLAGQHGHLDIVSFLLPRISILHAAIVMDMAVAQGHLKSVEALHRAGAHASEAAYAQACANGFAHVARFLYNAGYRYFPWSVVETAAAQGHLDMIAFLHDIQYPGLDTAVAIAADGGHMDIVEYLFERRPYLWYATPASRAHLAFTAEPTKARGSLVLAPDNSALSLLVARVLGAKDLFRLLVDFQRGCDKATLAVRRRLRAVDLTMDDAATALPTALAPVHKVFPAWTAARGIERLCTDFPQQLHRHLVCYAVMFNVVPVLECFHAKTALELCYHDFELAGCHGHADVIDYLAATYDAPKLRIIMRAAVGSGQLGVVEQLLRADVALPDDAFQLACESGHLPVVEFLYERGLGGSDASPKHIVYRTTLRGHLPVLRFLHARSFDGFDKFALLHAVELGHLGVVQFLHEIRTEKMYGLVYDAVPGGHLDVVKFLHRNGYSHDIKGVLSYALTQGQEDIARFLREETAFKKRWARFSKQVAVKLHDIRKAMQHR</sequence>
<dbReference type="AlphaFoldDB" id="A0A1V9YV33"/>
<name>A0A1V9YV33_ACHHY</name>
<evidence type="ECO:0000256" key="1">
    <source>
        <dbReference type="SAM" id="SignalP"/>
    </source>
</evidence>
<dbReference type="SUPFAM" id="SSF48403">
    <property type="entry name" value="Ankyrin repeat"/>
    <property type="match status" value="1"/>
</dbReference>
<organism evidence="2 3">
    <name type="scientific">Achlya hypogyna</name>
    <name type="common">Oomycete</name>
    <name type="synonym">Protoachlya hypogyna</name>
    <dbReference type="NCBI Taxonomy" id="1202772"/>
    <lineage>
        <taxon>Eukaryota</taxon>
        <taxon>Sar</taxon>
        <taxon>Stramenopiles</taxon>
        <taxon>Oomycota</taxon>
        <taxon>Saprolegniomycetes</taxon>
        <taxon>Saprolegniales</taxon>
        <taxon>Achlyaceae</taxon>
        <taxon>Achlya</taxon>
    </lineage>
</organism>
<protein>
    <submittedName>
        <fullName evidence="2">Ankyrin repeat protein L63-like</fullName>
    </submittedName>
</protein>
<comment type="caution">
    <text evidence="2">The sequence shown here is derived from an EMBL/GenBank/DDBJ whole genome shotgun (WGS) entry which is preliminary data.</text>
</comment>
<evidence type="ECO:0000313" key="3">
    <source>
        <dbReference type="Proteomes" id="UP000243579"/>
    </source>
</evidence>
<dbReference type="InterPro" id="IPR052050">
    <property type="entry name" value="SecEffector_AnkRepeat"/>
</dbReference>
<keyword evidence="3" id="KW-1185">Reference proteome</keyword>
<dbReference type="PANTHER" id="PTHR46586:SF3">
    <property type="entry name" value="ANKYRIN REPEAT-CONTAINING PROTEIN"/>
    <property type="match status" value="1"/>
</dbReference>